<dbReference type="Gene3D" id="1.25.40.20">
    <property type="entry name" value="Ankyrin repeat-containing domain"/>
    <property type="match status" value="1"/>
</dbReference>
<protein>
    <submittedName>
        <fullName evidence="1">Uncharacterized protein</fullName>
    </submittedName>
</protein>
<evidence type="ECO:0000313" key="1">
    <source>
        <dbReference type="EMBL" id="KAF0726047.1"/>
    </source>
</evidence>
<dbReference type="SUPFAM" id="SSF48403">
    <property type="entry name" value="Ankyrin repeat"/>
    <property type="match status" value="1"/>
</dbReference>
<dbReference type="InterPro" id="IPR036770">
    <property type="entry name" value="Ankyrin_rpt-contain_sf"/>
</dbReference>
<gene>
    <name evidence="1" type="ORF">Ae201684_015632</name>
</gene>
<dbReference type="InterPro" id="IPR002110">
    <property type="entry name" value="Ankyrin_rpt"/>
</dbReference>
<reference evidence="1 2" key="1">
    <citation type="submission" date="2019-07" db="EMBL/GenBank/DDBJ databases">
        <title>Genomics analysis of Aphanomyces spp. identifies a new class of oomycete effector associated with host adaptation.</title>
        <authorList>
            <person name="Gaulin E."/>
        </authorList>
    </citation>
    <scope>NUCLEOTIDE SEQUENCE [LARGE SCALE GENOMIC DNA]</scope>
    <source>
        <strain evidence="1 2">ATCC 201684</strain>
    </source>
</reference>
<dbReference type="Pfam" id="PF12796">
    <property type="entry name" value="Ank_2"/>
    <property type="match status" value="1"/>
</dbReference>
<name>A0A6G0WGE5_9STRA</name>
<comment type="caution">
    <text evidence="1">The sequence shown here is derived from an EMBL/GenBank/DDBJ whole genome shotgun (WGS) entry which is preliminary data.</text>
</comment>
<proteinExistence type="predicted"/>
<organism evidence="1 2">
    <name type="scientific">Aphanomyces euteiches</name>
    <dbReference type="NCBI Taxonomy" id="100861"/>
    <lineage>
        <taxon>Eukaryota</taxon>
        <taxon>Sar</taxon>
        <taxon>Stramenopiles</taxon>
        <taxon>Oomycota</taxon>
        <taxon>Saprolegniomycetes</taxon>
        <taxon>Saprolegniales</taxon>
        <taxon>Verrucalvaceae</taxon>
        <taxon>Aphanomyces</taxon>
    </lineage>
</organism>
<dbReference type="EMBL" id="VJMJ01000228">
    <property type="protein sequence ID" value="KAF0726047.1"/>
    <property type="molecule type" value="Genomic_DNA"/>
</dbReference>
<evidence type="ECO:0000313" key="2">
    <source>
        <dbReference type="Proteomes" id="UP000481153"/>
    </source>
</evidence>
<sequence>MNSHEENADNLIEAFHDAIRHGDVAAVKSMLESQPKLANKTSNKGEDALMVAAISLNAVEMMHTLIERGSSLDARGDDGRSVLLFAAENSVSPEAWDYLIQEKRRLDAIPSYLGDCIVIDLVDRVDVILDEALRLAVNKCDWKCTEHLLAQHDMELCLVRVLKRLEEIIRKLDACIVLEFLRLPAVQSTFRAATRPPTPCQTSHDIVKQIVSRGSIQLLVELEQFDIFHNLIFAYCHSSPASVLPMWVDVMKKCRQDEMWTKTWIAFWVQRRKMGRADHMGQRIAQFLYVFDGDKIVQGVCPQRFADDSDY</sequence>
<dbReference type="AlphaFoldDB" id="A0A6G0WGE5"/>
<accession>A0A6G0WGE5</accession>
<dbReference type="VEuPathDB" id="FungiDB:AeMF1_012578"/>
<dbReference type="SMART" id="SM00248">
    <property type="entry name" value="ANK"/>
    <property type="match status" value="3"/>
</dbReference>
<dbReference type="Proteomes" id="UP000481153">
    <property type="component" value="Unassembled WGS sequence"/>
</dbReference>
<keyword evidence="2" id="KW-1185">Reference proteome</keyword>